<comment type="caution">
    <text evidence="2">The sequence shown here is derived from an EMBL/GenBank/DDBJ whole genome shotgun (WGS) entry which is preliminary data.</text>
</comment>
<evidence type="ECO:0000313" key="3">
    <source>
        <dbReference type="EMBL" id="CAL4762169.1"/>
    </source>
</evidence>
<feature type="region of interest" description="Disordered" evidence="1">
    <location>
        <begin position="230"/>
        <end position="256"/>
    </location>
</feature>
<feature type="compositionally biased region" description="Basic and acidic residues" evidence="1">
    <location>
        <begin position="244"/>
        <end position="256"/>
    </location>
</feature>
<gene>
    <name evidence="2" type="ORF">C1SCF055_LOCUS3223</name>
</gene>
<reference evidence="2" key="1">
    <citation type="submission" date="2022-10" db="EMBL/GenBank/DDBJ databases">
        <authorList>
            <person name="Chen Y."/>
            <person name="Dougan E. K."/>
            <person name="Chan C."/>
            <person name="Rhodes N."/>
            <person name="Thang M."/>
        </authorList>
    </citation>
    <scope>NUCLEOTIDE SEQUENCE</scope>
</reference>
<proteinExistence type="predicted"/>
<accession>A0A9P1FI81</accession>
<dbReference type="AlphaFoldDB" id="A0A9P1FI81"/>
<dbReference type="Proteomes" id="UP001152797">
    <property type="component" value="Unassembled WGS sequence"/>
</dbReference>
<reference evidence="3 4" key="2">
    <citation type="submission" date="2024-05" db="EMBL/GenBank/DDBJ databases">
        <authorList>
            <person name="Chen Y."/>
            <person name="Shah S."/>
            <person name="Dougan E. K."/>
            <person name="Thang M."/>
            <person name="Chan C."/>
        </authorList>
    </citation>
    <scope>NUCLEOTIDE SEQUENCE [LARGE SCALE GENOMIC DNA]</scope>
</reference>
<feature type="compositionally biased region" description="Low complexity" evidence="1">
    <location>
        <begin position="648"/>
        <end position="661"/>
    </location>
</feature>
<feature type="compositionally biased region" description="Pro residues" evidence="1">
    <location>
        <begin position="630"/>
        <end position="647"/>
    </location>
</feature>
<organism evidence="2">
    <name type="scientific">Cladocopium goreaui</name>
    <dbReference type="NCBI Taxonomy" id="2562237"/>
    <lineage>
        <taxon>Eukaryota</taxon>
        <taxon>Sar</taxon>
        <taxon>Alveolata</taxon>
        <taxon>Dinophyceae</taxon>
        <taxon>Suessiales</taxon>
        <taxon>Symbiodiniaceae</taxon>
        <taxon>Cladocopium</taxon>
    </lineage>
</organism>
<protein>
    <submittedName>
        <fullName evidence="2">Uncharacterized protein</fullName>
    </submittedName>
</protein>
<sequence length="680" mass="74830">MSASFAILDKSQSIDRTQFRDDGVVPTVCTTSSLWVFALGRELKAAEIACLFGHKGTPFGGQTEAGIVEKEERDRKVIGLSAANKCIILSEMVGGMATEMGNADNEEAAIVKNKDTTTRYSQLGKKLKNMPDLRDAMDPGLNVPACDLVYIVRILLLEKAVGLRKALTQHRTGVQRYDLGKVLKAILVRRDYITHLKGIFPKMSDYLTDYGTFAWFTTTYSVDEFGNSLGNKAPMDDDEDEDAAEKAPHGEEPDEQLKTILAEITGKYEKDFPQPTESTDVHKTTHQDLEVIRTARVADRSEYDMELANYLKKLEENERDQVKEYILHRVAFVVSELDNDLPAKICKQNLAREAKRKLCVYNVECDGCTSWSQVKQRRLNPFGGVGPGVSKSRLVDALKVRSALDVMKQELTKLTGAKKHTMVVGQIEPSASDSLQRFKRGRKAFGSRVESRFVATSVQGIANAKCGAMTYLEGDTFFNRWPVKLIPVSDLKQLEEQAYEKMWESDVTADREMAEDGADDGGMDISIDESKVIPYPHEHHWTLCQEFLEVFGGASGTTLIDLSVGSGAKLLGVLLSNGRAVGVVRSQNHRKWVMQNLVDWVKQKRLVNVTSLPKPQVLLDFEKTHGVSPAPKPVAKPKPAPSPPIPSPASSASETPAGTASPAPPVSGKNLLAAFGKASG</sequence>
<feature type="region of interest" description="Disordered" evidence="1">
    <location>
        <begin position="626"/>
        <end position="680"/>
    </location>
</feature>
<name>A0A9P1FI81_9DINO</name>
<dbReference type="EMBL" id="CAMXCT010000163">
    <property type="protein sequence ID" value="CAI3974857.1"/>
    <property type="molecule type" value="Genomic_DNA"/>
</dbReference>
<dbReference type="EMBL" id="CAMXCT020000163">
    <property type="protein sequence ID" value="CAL1128232.1"/>
    <property type="molecule type" value="Genomic_DNA"/>
</dbReference>
<keyword evidence="4" id="KW-1185">Reference proteome</keyword>
<evidence type="ECO:0000313" key="4">
    <source>
        <dbReference type="Proteomes" id="UP001152797"/>
    </source>
</evidence>
<evidence type="ECO:0000256" key="1">
    <source>
        <dbReference type="SAM" id="MobiDB-lite"/>
    </source>
</evidence>
<dbReference type="EMBL" id="CAMXCT030000163">
    <property type="protein sequence ID" value="CAL4762169.1"/>
    <property type="molecule type" value="Genomic_DNA"/>
</dbReference>
<evidence type="ECO:0000313" key="2">
    <source>
        <dbReference type="EMBL" id="CAI3974857.1"/>
    </source>
</evidence>